<protein>
    <submittedName>
        <fullName evidence="2">TlpA family protein disulfide reductase</fullName>
    </submittedName>
</protein>
<sequence length="371" mass="42709">MNKNHWLLLMVFSLFISCTGKTGVVLNIPDIEEGKALVLYSDAEQVGKGEQDTLAIQNIVKGKSEINLDTVEFGSKTKDCIIFISDSKNTFAASLPLPLQKGTVTNVNVDNIGRDTTNKSALKTVYSGSEYAEDFSDFYNCLLEENIAIVRNKDSAEFHYEKQVEAYKSFLEKYPSSGLAYSLLIGQVASINMNFGINESNAVMDYCSELCLDVDKQNKWADYLCTMFRERQQRALNSSVFSFRAIDIDEKEYTEKDLREYEYLLVCFWASWSEYCLEEIPRFKRLYNQYKDKGLEILTVSIDTNPAAWFDYTRQNQFPWLSLIGNGREITSKYDFQMIPFNMIVDKEGNVIERELFKDDIDKALKKLFNE</sequence>
<proteinExistence type="predicted"/>
<dbReference type="EMBL" id="DXGG01000159">
    <property type="protein sequence ID" value="HIW87614.1"/>
    <property type="molecule type" value="Genomic_DNA"/>
</dbReference>
<name>A0A9D1UH31_9BACT</name>
<dbReference type="CDD" id="cd02966">
    <property type="entry name" value="TlpA_like_family"/>
    <property type="match status" value="1"/>
</dbReference>
<evidence type="ECO:0000313" key="3">
    <source>
        <dbReference type="Proteomes" id="UP000824267"/>
    </source>
</evidence>
<evidence type="ECO:0000259" key="1">
    <source>
        <dbReference type="PROSITE" id="PS51352"/>
    </source>
</evidence>
<dbReference type="SUPFAM" id="SSF52833">
    <property type="entry name" value="Thioredoxin-like"/>
    <property type="match status" value="1"/>
</dbReference>
<dbReference type="InterPro" id="IPR000866">
    <property type="entry name" value="AhpC/TSA"/>
</dbReference>
<dbReference type="Gene3D" id="3.40.30.10">
    <property type="entry name" value="Glutaredoxin"/>
    <property type="match status" value="1"/>
</dbReference>
<dbReference type="PANTHER" id="PTHR42852">
    <property type="entry name" value="THIOL:DISULFIDE INTERCHANGE PROTEIN DSBE"/>
    <property type="match status" value="1"/>
</dbReference>
<reference evidence="2" key="2">
    <citation type="submission" date="2021-04" db="EMBL/GenBank/DDBJ databases">
        <authorList>
            <person name="Gilroy R."/>
        </authorList>
    </citation>
    <scope>NUCLEOTIDE SEQUENCE</scope>
    <source>
        <strain evidence="2">Gambia16-930</strain>
    </source>
</reference>
<dbReference type="Pfam" id="PF00578">
    <property type="entry name" value="AhpC-TSA"/>
    <property type="match status" value="1"/>
</dbReference>
<dbReference type="AlphaFoldDB" id="A0A9D1UH31"/>
<organism evidence="2 3">
    <name type="scientific">Candidatus Onthomorpha intestinigallinarum</name>
    <dbReference type="NCBI Taxonomy" id="2840880"/>
    <lineage>
        <taxon>Bacteria</taxon>
        <taxon>Pseudomonadati</taxon>
        <taxon>Bacteroidota</taxon>
        <taxon>Bacteroidia</taxon>
        <taxon>Bacteroidales</taxon>
        <taxon>Candidatus Onthomorpha</taxon>
    </lineage>
</organism>
<dbReference type="PROSITE" id="PS51352">
    <property type="entry name" value="THIOREDOXIN_2"/>
    <property type="match status" value="1"/>
</dbReference>
<dbReference type="InterPro" id="IPR050553">
    <property type="entry name" value="Thioredoxin_ResA/DsbE_sf"/>
</dbReference>
<accession>A0A9D1UH31</accession>
<comment type="caution">
    <text evidence="2">The sequence shown here is derived from an EMBL/GenBank/DDBJ whole genome shotgun (WGS) entry which is preliminary data.</text>
</comment>
<dbReference type="PANTHER" id="PTHR42852:SF13">
    <property type="entry name" value="PROTEIN DIPZ"/>
    <property type="match status" value="1"/>
</dbReference>
<dbReference type="PROSITE" id="PS51257">
    <property type="entry name" value="PROKAR_LIPOPROTEIN"/>
    <property type="match status" value="1"/>
</dbReference>
<reference evidence="2" key="1">
    <citation type="journal article" date="2021" name="PeerJ">
        <title>Extensive microbial diversity within the chicken gut microbiome revealed by metagenomics and culture.</title>
        <authorList>
            <person name="Gilroy R."/>
            <person name="Ravi A."/>
            <person name="Getino M."/>
            <person name="Pursley I."/>
            <person name="Horton D.L."/>
            <person name="Alikhan N.F."/>
            <person name="Baker D."/>
            <person name="Gharbi K."/>
            <person name="Hall N."/>
            <person name="Watson M."/>
            <person name="Adriaenssens E.M."/>
            <person name="Foster-Nyarko E."/>
            <person name="Jarju S."/>
            <person name="Secka A."/>
            <person name="Antonio M."/>
            <person name="Oren A."/>
            <person name="Chaudhuri R.R."/>
            <person name="La Ragione R."/>
            <person name="Hildebrand F."/>
            <person name="Pallen M.J."/>
        </authorList>
    </citation>
    <scope>NUCLEOTIDE SEQUENCE</scope>
    <source>
        <strain evidence="2">Gambia16-930</strain>
    </source>
</reference>
<dbReference type="InterPro" id="IPR013766">
    <property type="entry name" value="Thioredoxin_domain"/>
</dbReference>
<dbReference type="InterPro" id="IPR036249">
    <property type="entry name" value="Thioredoxin-like_sf"/>
</dbReference>
<evidence type="ECO:0000313" key="2">
    <source>
        <dbReference type="EMBL" id="HIW87614.1"/>
    </source>
</evidence>
<gene>
    <name evidence="2" type="ORF">IAC47_04995</name>
</gene>
<dbReference type="Proteomes" id="UP000824267">
    <property type="component" value="Unassembled WGS sequence"/>
</dbReference>
<feature type="domain" description="Thioredoxin" evidence="1">
    <location>
        <begin position="234"/>
        <end position="366"/>
    </location>
</feature>